<organism evidence="4 5">
    <name type="scientific">Spirosoma fluviale</name>
    <dbReference type="NCBI Taxonomy" id="1597977"/>
    <lineage>
        <taxon>Bacteria</taxon>
        <taxon>Pseudomonadati</taxon>
        <taxon>Bacteroidota</taxon>
        <taxon>Cytophagia</taxon>
        <taxon>Cytophagales</taxon>
        <taxon>Cytophagaceae</taxon>
        <taxon>Spirosoma</taxon>
    </lineage>
</organism>
<dbReference type="RefSeq" id="WP_097125018.1">
    <property type="nucleotide sequence ID" value="NZ_OCNH01000001.1"/>
</dbReference>
<feature type="DNA-binding region" description="H-T-H motif" evidence="2">
    <location>
        <begin position="22"/>
        <end position="41"/>
    </location>
</feature>
<dbReference type="InterPro" id="IPR036271">
    <property type="entry name" value="Tet_transcr_reg_TetR-rel_C_sf"/>
</dbReference>
<dbReference type="SUPFAM" id="SSF48498">
    <property type="entry name" value="Tetracyclin repressor-like, C-terminal domain"/>
    <property type="match status" value="1"/>
</dbReference>
<keyword evidence="5" id="KW-1185">Reference proteome</keyword>
<dbReference type="SUPFAM" id="SSF46689">
    <property type="entry name" value="Homeodomain-like"/>
    <property type="match status" value="1"/>
</dbReference>
<reference evidence="5" key="1">
    <citation type="submission" date="2017-09" db="EMBL/GenBank/DDBJ databases">
        <authorList>
            <person name="Varghese N."/>
            <person name="Submissions S."/>
        </authorList>
    </citation>
    <scope>NUCLEOTIDE SEQUENCE [LARGE SCALE GENOMIC DNA]</scope>
    <source>
        <strain evidence="5">DSM 29961</strain>
    </source>
</reference>
<dbReference type="GO" id="GO:0003677">
    <property type="term" value="F:DNA binding"/>
    <property type="evidence" value="ECO:0007669"/>
    <property type="project" value="UniProtKB-UniRule"/>
</dbReference>
<dbReference type="PANTHER" id="PTHR43479:SF11">
    <property type="entry name" value="ACREF_ENVCD OPERON REPRESSOR-RELATED"/>
    <property type="match status" value="1"/>
</dbReference>
<dbReference type="OrthoDB" id="881297at2"/>
<evidence type="ECO:0000313" key="5">
    <source>
        <dbReference type="Proteomes" id="UP000219452"/>
    </source>
</evidence>
<dbReference type="EMBL" id="OCNH01000001">
    <property type="protein sequence ID" value="SOD80369.1"/>
    <property type="molecule type" value="Genomic_DNA"/>
</dbReference>
<proteinExistence type="predicted"/>
<dbReference type="InterPro" id="IPR001647">
    <property type="entry name" value="HTH_TetR"/>
</dbReference>
<protein>
    <submittedName>
        <fullName evidence="4">Transcriptional regulator, TetR family</fullName>
    </submittedName>
</protein>
<dbReference type="Pfam" id="PF00440">
    <property type="entry name" value="TetR_N"/>
    <property type="match status" value="1"/>
</dbReference>
<feature type="domain" description="HTH tetR-type" evidence="3">
    <location>
        <begin position="1"/>
        <end position="59"/>
    </location>
</feature>
<dbReference type="InterPro" id="IPR050624">
    <property type="entry name" value="HTH-type_Tx_Regulator"/>
</dbReference>
<dbReference type="InterPro" id="IPR009057">
    <property type="entry name" value="Homeodomain-like_sf"/>
</dbReference>
<sequence>MKEKIIISALEQFLRFGVRKVTIQQIIYPLGLSTHAVYKYFASKEDLVEACLLVQYERLFQQYQEIEGRVTNPVLLLFQLYQKLMSLDFAINPVFYSDLNRYYPELQDKVLDNEIKRFGPFFFKIIEAGKKQGYIQANVPTEIFAVALNAVYRLLTRSNTYELFESSPFELANHTVGLYIRGACTEKGIREIEINKSLTLFEKPRA</sequence>
<dbReference type="PANTHER" id="PTHR43479">
    <property type="entry name" value="ACREF/ENVCD OPERON REPRESSOR-RELATED"/>
    <property type="match status" value="1"/>
</dbReference>
<gene>
    <name evidence="4" type="ORF">SAMN06269250_1368</name>
</gene>
<dbReference type="Proteomes" id="UP000219452">
    <property type="component" value="Unassembled WGS sequence"/>
</dbReference>
<evidence type="ECO:0000256" key="1">
    <source>
        <dbReference type="ARBA" id="ARBA00023125"/>
    </source>
</evidence>
<dbReference type="AlphaFoldDB" id="A0A286FBK2"/>
<evidence type="ECO:0000256" key="2">
    <source>
        <dbReference type="PROSITE-ProRule" id="PRU00335"/>
    </source>
</evidence>
<keyword evidence="1 2" id="KW-0238">DNA-binding</keyword>
<dbReference type="Gene3D" id="1.10.357.10">
    <property type="entry name" value="Tetracycline Repressor, domain 2"/>
    <property type="match status" value="1"/>
</dbReference>
<evidence type="ECO:0000259" key="3">
    <source>
        <dbReference type="PROSITE" id="PS50977"/>
    </source>
</evidence>
<accession>A0A286FBK2</accession>
<dbReference type="PROSITE" id="PS50977">
    <property type="entry name" value="HTH_TETR_2"/>
    <property type="match status" value="1"/>
</dbReference>
<evidence type="ECO:0000313" key="4">
    <source>
        <dbReference type="EMBL" id="SOD80369.1"/>
    </source>
</evidence>
<name>A0A286FBK2_9BACT</name>